<feature type="compositionally biased region" description="Acidic residues" evidence="1">
    <location>
        <begin position="58"/>
        <end position="75"/>
    </location>
</feature>
<feature type="region of interest" description="Disordered" evidence="1">
    <location>
        <begin position="53"/>
        <end position="117"/>
    </location>
</feature>
<dbReference type="OrthoDB" id="1114005at2759"/>
<evidence type="ECO:0000256" key="1">
    <source>
        <dbReference type="SAM" id="MobiDB-lite"/>
    </source>
</evidence>
<evidence type="ECO:0000313" key="2">
    <source>
        <dbReference type="EMBL" id="CAA7023226.1"/>
    </source>
</evidence>
<feature type="compositionally biased region" description="Basic and acidic residues" evidence="1">
    <location>
        <begin position="84"/>
        <end position="98"/>
    </location>
</feature>
<sequence>MPKLANSIYDAADEKKKKKDNADNEDIIAQGNSTFRLESERLIESDLGSNKFASLALPEEEADSSDSDKESDETDFMTPSGKRILRDRPVKPSTKAKEMNWQITARGRGNRGRGGCG</sequence>
<proteinExistence type="predicted"/>
<dbReference type="AlphaFoldDB" id="A0A6D2IAT0"/>
<keyword evidence="3" id="KW-1185">Reference proteome</keyword>
<dbReference type="EMBL" id="CACVBM020000777">
    <property type="protein sequence ID" value="CAA7023226.1"/>
    <property type="molecule type" value="Genomic_DNA"/>
</dbReference>
<dbReference type="Proteomes" id="UP000467841">
    <property type="component" value="Unassembled WGS sequence"/>
</dbReference>
<name>A0A6D2IAT0_9BRAS</name>
<organism evidence="2 3">
    <name type="scientific">Microthlaspi erraticum</name>
    <dbReference type="NCBI Taxonomy" id="1685480"/>
    <lineage>
        <taxon>Eukaryota</taxon>
        <taxon>Viridiplantae</taxon>
        <taxon>Streptophyta</taxon>
        <taxon>Embryophyta</taxon>
        <taxon>Tracheophyta</taxon>
        <taxon>Spermatophyta</taxon>
        <taxon>Magnoliopsida</taxon>
        <taxon>eudicotyledons</taxon>
        <taxon>Gunneridae</taxon>
        <taxon>Pentapetalae</taxon>
        <taxon>rosids</taxon>
        <taxon>malvids</taxon>
        <taxon>Brassicales</taxon>
        <taxon>Brassicaceae</taxon>
        <taxon>Coluteocarpeae</taxon>
        <taxon>Microthlaspi</taxon>
    </lineage>
</organism>
<feature type="region of interest" description="Disordered" evidence="1">
    <location>
        <begin position="1"/>
        <end position="25"/>
    </location>
</feature>
<comment type="caution">
    <text evidence="2">The sequence shown here is derived from an EMBL/GenBank/DDBJ whole genome shotgun (WGS) entry which is preliminary data.</text>
</comment>
<accession>A0A6D2IAT0</accession>
<protein>
    <submittedName>
        <fullName evidence="2">Uncharacterized protein</fullName>
    </submittedName>
</protein>
<evidence type="ECO:0000313" key="3">
    <source>
        <dbReference type="Proteomes" id="UP000467841"/>
    </source>
</evidence>
<gene>
    <name evidence="2" type="ORF">MERR_LOCUS10461</name>
</gene>
<reference evidence="2" key="1">
    <citation type="submission" date="2020-01" db="EMBL/GenBank/DDBJ databases">
        <authorList>
            <person name="Mishra B."/>
        </authorList>
    </citation>
    <scope>NUCLEOTIDE SEQUENCE [LARGE SCALE GENOMIC DNA]</scope>
</reference>